<dbReference type="AlphaFoldDB" id="A0A1M5J7A4"/>
<dbReference type="EMBL" id="FQWL01000001">
    <property type="protein sequence ID" value="SHG36381.1"/>
    <property type="molecule type" value="Genomic_DNA"/>
</dbReference>
<dbReference type="Gene3D" id="3.90.25.10">
    <property type="entry name" value="UDP-galactose 4-epimerase, domain 1"/>
    <property type="match status" value="1"/>
</dbReference>
<dbReference type="RefSeq" id="WP_073176990.1">
    <property type="nucleotide sequence ID" value="NZ_FQWL01000001.1"/>
</dbReference>
<name>A0A1M5J7A4_9FLAO</name>
<sequence length="362" mass="41085">MEISELFSGAYKGRKCLVTGDSGFKGSWLVAWLTQMGAEVKGYALAPVTTKNHKELLQTDYEFVEDNILNYDSLKSVFEEFQPEIVFHLAAQALVKYSYDNPIETYQTNVIGTLNIFEISRQTASVKAIVNVTSDKCYENREWIWGYRENDAMGGHDPYSSSKGCAELLTQSYRKSFFDGKGKTLLASGRAGNVIGGGDWSQDRLIPDLVKAAAIEGTTEIRNPLATRPWQHVLDPISGYLMLGWKLLRGEKEFAEGWNFGPDLSSNLSVREIADEARSVWSKIEYTVSSDKNNHHEANLLMLDCSKSNKLLKWTPVWDRSETIRKTIMWYKDFYESGVVNTEEDITQYVRDAVTKNKVWTL</sequence>
<proteinExistence type="predicted"/>
<dbReference type="Gene3D" id="3.40.50.720">
    <property type="entry name" value="NAD(P)-binding Rossmann-like Domain"/>
    <property type="match status" value="1"/>
</dbReference>
<gene>
    <name evidence="2" type="ORF">SAMN04488116_1170</name>
</gene>
<dbReference type="OrthoDB" id="9779041at2"/>
<dbReference type="Proteomes" id="UP000184532">
    <property type="component" value="Unassembled WGS sequence"/>
</dbReference>
<dbReference type="NCBIfam" id="TIGR02622">
    <property type="entry name" value="CDP_4_6_dhtase"/>
    <property type="match status" value="1"/>
</dbReference>
<dbReference type="STRING" id="570519.SAMN04488116_1170"/>
<dbReference type="Pfam" id="PF16363">
    <property type="entry name" value="GDP_Man_Dehyd"/>
    <property type="match status" value="1"/>
</dbReference>
<feature type="domain" description="NAD(P)-binding" evidence="1">
    <location>
        <begin position="17"/>
        <end position="327"/>
    </location>
</feature>
<reference evidence="3" key="1">
    <citation type="submission" date="2016-11" db="EMBL/GenBank/DDBJ databases">
        <authorList>
            <person name="Varghese N."/>
            <person name="Submissions S."/>
        </authorList>
    </citation>
    <scope>NUCLEOTIDE SEQUENCE [LARGE SCALE GENOMIC DNA]</scope>
    <source>
        <strain evidence="3">DSM 22638</strain>
    </source>
</reference>
<evidence type="ECO:0000259" key="1">
    <source>
        <dbReference type="Pfam" id="PF16363"/>
    </source>
</evidence>
<dbReference type="SUPFAM" id="SSF51735">
    <property type="entry name" value="NAD(P)-binding Rossmann-fold domains"/>
    <property type="match status" value="1"/>
</dbReference>
<dbReference type="InterPro" id="IPR013445">
    <property type="entry name" value="CDP_4_6_deHydtase"/>
</dbReference>
<evidence type="ECO:0000313" key="3">
    <source>
        <dbReference type="Proteomes" id="UP000184532"/>
    </source>
</evidence>
<evidence type="ECO:0000313" key="2">
    <source>
        <dbReference type="EMBL" id="SHG36381.1"/>
    </source>
</evidence>
<dbReference type="InterPro" id="IPR036291">
    <property type="entry name" value="NAD(P)-bd_dom_sf"/>
</dbReference>
<protein>
    <submittedName>
        <fullName evidence="2">CDP-glucose 4,6-dehydratase</fullName>
    </submittedName>
</protein>
<dbReference type="PANTHER" id="PTHR43000">
    <property type="entry name" value="DTDP-D-GLUCOSE 4,6-DEHYDRATASE-RELATED"/>
    <property type="match status" value="1"/>
</dbReference>
<dbReference type="InterPro" id="IPR016040">
    <property type="entry name" value="NAD(P)-bd_dom"/>
</dbReference>
<keyword evidence="3" id="KW-1185">Reference proteome</keyword>
<accession>A0A1M5J7A4</accession>
<organism evidence="2 3">
    <name type="scientific">Flagellimonas flava</name>
    <dbReference type="NCBI Taxonomy" id="570519"/>
    <lineage>
        <taxon>Bacteria</taxon>
        <taxon>Pseudomonadati</taxon>
        <taxon>Bacteroidota</taxon>
        <taxon>Flavobacteriia</taxon>
        <taxon>Flavobacteriales</taxon>
        <taxon>Flavobacteriaceae</taxon>
        <taxon>Flagellimonas</taxon>
    </lineage>
</organism>